<dbReference type="InterPro" id="IPR013830">
    <property type="entry name" value="SGNH_hydro"/>
</dbReference>
<keyword evidence="2" id="KW-0378">Hydrolase</keyword>
<feature type="domain" description="SGNH hydrolase-type esterase" evidence="1">
    <location>
        <begin position="1"/>
        <end position="173"/>
    </location>
</feature>
<sequence length="261" mass="29980">MGDSFTEGVGDRNSKFPNGVRGWADRLAKQLAKKDPELRYANLAVRSKRLHQIVADQLEPALAMNPTLITFYAGGNDILEIRKDMDELLEQYEAAVARLAATGARLVLFTGFDVMLPSVLEPMRRRNWQYNEAVRTLARKYGALLVDHWTFDAYQDKRMWDSDRLHMSPAGHKYMAAQVLELLGVEHTLKIRPLGPMERYGWREMLRRERAWMHEWVVPMFGRKLRGVTLGDNLPPRWPEPVRVSDGLKKLAKRAGRAQVG</sequence>
<gene>
    <name evidence="2" type="ORF">AHIS1636_37680</name>
</gene>
<dbReference type="InterPro" id="IPR036514">
    <property type="entry name" value="SGNH_hydro_sf"/>
</dbReference>
<dbReference type="PANTHER" id="PTHR43784:SF2">
    <property type="entry name" value="GDSL-LIKE LIPASE_ACYLHYDROLASE, PUTATIVE (AFU_ORTHOLOGUE AFUA_2G00820)-RELATED"/>
    <property type="match status" value="1"/>
</dbReference>
<organism evidence="2 3">
    <name type="scientific">Arthrobacter mangrovi</name>
    <dbReference type="NCBI Taxonomy" id="2966350"/>
    <lineage>
        <taxon>Bacteria</taxon>
        <taxon>Bacillati</taxon>
        <taxon>Actinomycetota</taxon>
        <taxon>Actinomycetes</taxon>
        <taxon>Micrococcales</taxon>
        <taxon>Micrococcaceae</taxon>
        <taxon>Arthrobacter</taxon>
    </lineage>
</organism>
<dbReference type="Pfam" id="PF13472">
    <property type="entry name" value="Lipase_GDSL_2"/>
    <property type="match status" value="1"/>
</dbReference>
<accession>A0ABQ5MZK3</accession>
<evidence type="ECO:0000313" key="3">
    <source>
        <dbReference type="Proteomes" id="UP001209654"/>
    </source>
</evidence>
<dbReference type="Proteomes" id="UP001209654">
    <property type="component" value="Unassembled WGS sequence"/>
</dbReference>
<dbReference type="InterPro" id="IPR053140">
    <property type="entry name" value="GDSL_Rv0518-like"/>
</dbReference>
<evidence type="ECO:0000259" key="1">
    <source>
        <dbReference type="Pfam" id="PF13472"/>
    </source>
</evidence>
<dbReference type="GO" id="GO:0016787">
    <property type="term" value="F:hydrolase activity"/>
    <property type="evidence" value="ECO:0007669"/>
    <property type="project" value="UniProtKB-KW"/>
</dbReference>
<dbReference type="Gene3D" id="3.40.50.1110">
    <property type="entry name" value="SGNH hydrolase"/>
    <property type="match status" value="1"/>
</dbReference>
<keyword evidence="3" id="KW-1185">Reference proteome</keyword>
<protein>
    <submittedName>
        <fullName evidence="2">SGNH hydrolase</fullName>
    </submittedName>
</protein>
<name>A0ABQ5MZK3_9MICC</name>
<dbReference type="CDD" id="cd01832">
    <property type="entry name" value="SGNH_hydrolase_like_1"/>
    <property type="match status" value="1"/>
</dbReference>
<reference evidence="2 3" key="1">
    <citation type="journal article" date="2023" name="Int. J. Syst. Evol. Microbiol.">
        <title>Arthrobacter mangrovi sp. nov., an actinobacterium isolated from the rhizosphere of a mangrove.</title>
        <authorList>
            <person name="Hamada M."/>
            <person name="Saitou S."/>
            <person name="Enomoto N."/>
            <person name="Nanri K."/>
            <person name="Hidaka K."/>
            <person name="Miura T."/>
            <person name="Tamura T."/>
        </authorList>
    </citation>
    <scope>NUCLEOTIDE SEQUENCE [LARGE SCALE GENOMIC DNA]</scope>
    <source>
        <strain evidence="2 3">NBRC 112813</strain>
    </source>
</reference>
<evidence type="ECO:0000313" key="2">
    <source>
        <dbReference type="EMBL" id="GLB69325.1"/>
    </source>
</evidence>
<dbReference type="EMBL" id="BRVS01000030">
    <property type="protein sequence ID" value="GLB69325.1"/>
    <property type="molecule type" value="Genomic_DNA"/>
</dbReference>
<dbReference type="PANTHER" id="PTHR43784">
    <property type="entry name" value="GDSL-LIKE LIPASE/ACYLHYDROLASE, PUTATIVE (AFU_ORTHOLOGUE AFUA_2G00820)-RELATED"/>
    <property type="match status" value="1"/>
</dbReference>
<comment type="caution">
    <text evidence="2">The sequence shown here is derived from an EMBL/GenBank/DDBJ whole genome shotgun (WGS) entry which is preliminary data.</text>
</comment>
<dbReference type="SUPFAM" id="SSF52266">
    <property type="entry name" value="SGNH hydrolase"/>
    <property type="match status" value="1"/>
</dbReference>
<proteinExistence type="predicted"/>